<dbReference type="EMBL" id="CAUYUJ010000215">
    <property type="protein sequence ID" value="CAK0789292.1"/>
    <property type="molecule type" value="Genomic_DNA"/>
</dbReference>
<keyword evidence="2" id="KW-1185">Reference proteome</keyword>
<accession>A0ABN9P9J5</accession>
<sequence length="88" mass="10007">MEMTQKPRGEPIKLSGLLTLMQGVVDRHSDLLAEELRAAGGHVTLFWRYMGGDCPETRRTEGLPLHGWSSDWSHTDIAMPDFTFTEYK</sequence>
<dbReference type="Proteomes" id="UP001189429">
    <property type="component" value="Unassembled WGS sequence"/>
</dbReference>
<proteinExistence type="predicted"/>
<comment type="caution">
    <text evidence="1">The sequence shown here is derived from an EMBL/GenBank/DDBJ whole genome shotgun (WGS) entry which is preliminary data.</text>
</comment>
<reference evidence="1" key="1">
    <citation type="submission" date="2023-10" db="EMBL/GenBank/DDBJ databases">
        <authorList>
            <person name="Chen Y."/>
            <person name="Shah S."/>
            <person name="Dougan E. K."/>
            <person name="Thang M."/>
            <person name="Chan C."/>
        </authorList>
    </citation>
    <scope>NUCLEOTIDE SEQUENCE [LARGE SCALE GENOMIC DNA]</scope>
</reference>
<protein>
    <submittedName>
        <fullName evidence="1">Uncharacterized protein</fullName>
    </submittedName>
</protein>
<name>A0ABN9P9J5_9DINO</name>
<gene>
    <name evidence="1" type="ORF">PCOR1329_LOCUS914</name>
</gene>
<evidence type="ECO:0000313" key="1">
    <source>
        <dbReference type="EMBL" id="CAK0789292.1"/>
    </source>
</evidence>
<feature type="non-terminal residue" evidence="1">
    <location>
        <position position="88"/>
    </location>
</feature>
<organism evidence="1 2">
    <name type="scientific">Prorocentrum cordatum</name>
    <dbReference type="NCBI Taxonomy" id="2364126"/>
    <lineage>
        <taxon>Eukaryota</taxon>
        <taxon>Sar</taxon>
        <taxon>Alveolata</taxon>
        <taxon>Dinophyceae</taxon>
        <taxon>Prorocentrales</taxon>
        <taxon>Prorocentraceae</taxon>
        <taxon>Prorocentrum</taxon>
    </lineage>
</organism>
<evidence type="ECO:0000313" key="2">
    <source>
        <dbReference type="Proteomes" id="UP001189429"/>
    </source>
</evidence>